<dbReference type="AlphaFoldDB" id="A0A7S3P3A4"/>
<dbReference type="EMBL" id="HBIM01000287">
    <property type="protein sequence ID" value="CAE0401943.1"/>
    <property type="molecule type" value="Transcribed_RNA"/>
</dbReference>
<feature type="region of interest" description="Disordered" evidence="1">
    <location>
        <begin position="497"/>
        <end position="533"/>
    </location>
</feature>
<evidence type="ECO:0000256" key="2">
    <source>
        <dbReference type="SAM" id="Phobius"/>
    </source>
</evidence>
<dbReference type="GO" id="GO:0005254">
    <property type="term" value="F:chloride channel activity"/>
    <property type="evidence" value="ECO:0007669"/>
    <property type="project" value="InterPro"/>
</dbReference>
<name>A0A7S3P3A4_9STRA</name>
<evidence type="ECO:0000256" key="1">
    <source>
        <dbReference type="SAM" id="MobiDB-lite"/>
    </source>
</evidence>
<reference evidence="3" key="1">
    <citation type="submission" date="2021-01" db="EMBL/GenBank/DDBJ databases">
        <authorList>
            <person name="Corre E."/>
            <person name="Pelletier E."/>
            <person name="Niang G."/>
            <person name="Scheremetjew M."/>
            <person name="Finn R."/>
            <person name="Kale V."/>
            <person name="Holt S."/>
            <person name="Cochrane G."/>
            <person name="Meng A."/>
            <person name="Brown T."/>
            <person name="Cohen L."/>
        </authorList>
    </citation>
    <scope>NUCLEOTIDE SEQUENCE</scope>
    <source>
        <strain evidence="3">CCMP127</strain>
    </source>
</reference>
<feature type="transmembrane region" description="Helical" evidence="2">
    <location>
        <begin position="177"/>
        <end position="197"/>
    </location>
</feature>
<keyword evidence="2" id="KW-0472">Membrane</keyword>
<feature type="transmembrane region" description="Helical" evidence="2">
    <location>
        <begin position="375"/>
        <end position="395"/>
    </location>
</feature>
<feature type="transmembrane region" description="Helical" evidence="2">
    <location>
        <begin position="401"/>
        <end position="421"/>
    </location>
</feature>
<accession>A0A7S3P3A4</accession>
<protein>
    <submittedName>
        <fullName evidence="3">Uncharacterized protein</fullName>
    </submittedName>
</protein>
<organism evidence="3">
    <name type="scientific">Amphora coffeiformis</name>
    <dbReference type="NCBI Taxonomy" id="265554"/>
    <lineage>
        <taxon>Eukaryota</taxon>
        <taxon>Sar</taxon>
        <taxon>Stramenopiles</taxon>
        <taxon>Ochrophyta</taxon>
        <taxon>Bacillariophyta</taxon>
        <taxon>Bacillariophyceae</taxon>
        <taxon>Bacillariophycidae</taxon>
        <taxon>Thalassiophysales</taxon>
        <taxon>Catenulaceae</taxon>
        <taxon>Amphora</taxon>
    </lineage>
</organism>
<proteinExistence type="predicted"/>
<feature type="transmembrane region" description="Helical" evidence="2">
    <location>
        <begin position="6"/>
        <end position="29"/>
    </location>
</feature>
<feature type="transmembrane region" description="Helical" evidence="2">
    <location>
        <begin position="147"/>
        <end position="165"/>
    </location>
</feature>
<evidence type="ECO:0000313" key="3">
    <source>
        <dbReference type="EMBL" id="CAE0401943.1"/>
    </source>
</evidence>
<gene>
    <name evidence="3" type="ORF">ACOF00016_LOCUS254</name>
</gene>
<keyword evidence="2" id="KW-0812">Transmembrane</keyword>
<sequence length="635" mass="71904">MFYTSAINLATMIVSILLCLFACPATLGFRQSSWPSNRAGLFPFRQEPPHNNHHVLSDGTTMRTTSRECWQLGRRKHRHGSKTTTRLPMVFDSLPPEIMEQISTQDVLDRILDESLRTSARKPIMIQFDPSSRAIWRHWRGTVFQETWRSAIRHAVWAAIVYFLFVRCPRVKSVFGGFNIIWAQILGVTTFTLTFFVNQSYSIWCRILGICRNLQGRLNDYLMAAAGLAQRNEDIQPKSATMPTLRRTSTASQYTETSIKLLRVQARYVRLFSILLYASLTRSHRPLLTPQGLRRMVARGLMTEEERAIIKQAAVPANTRHNVVLMWLFRTHLQGCKAGIIEGGAGLEVQLIRRVQEIRGLANGMESVLKGRMPFAYAHIVQVLVDATLWLYPFMIFSSDINLYLGFMGTLVLTTCYQGLFDLAKQFLDPFHNENFWLGSDALEVDTLIAETNANSVRWMNCLETMPMTTDDIASGRLDDFLLPEDGFTVEEAAQAAERERARQAQLEEQQREQQQQQQGRTTPALQKKAAKAAAEQEQEALLARLEVTAGELEETVAILNAQPGLDFVPGLDDEGESLQYHKSYGRSNVTDMLDDADDDDDNELVDQFRETAVSQLREVKELVEGGESGSTPIL</sequence>
<feature type="compositionally biased region" description="Low complexity" evidence="1">
    <location>
        <begin position="504"/>
        <end position="533"/>
    </location>
</feature>
<keyword evidence="2" id="KW-1133">Transmembrane helix</keyword>